<dbReference type="Pfam" id="PF13508">
    <property type="entry name" value="Acetyltransf_7"/>
    <property type="match status" value="1"/>
</dbReference>
<keyword evidence="3" id="KW-1185">Reference proteome</keyword>
<dbReference type="PROSITE" id="PS51186">
    <property type="entry name" value="GNAT"/>
    <property type="match status" value="1"/>
</dbReference>
<protein>
    <submittedName>
        <fullName evidence="2">Gnat family protein</fullName>
    </submittedName>
</protein>
<reference evidence="2" key="2">
    <citation type="submission" date="2020-02" db="EMBL/GenBank/DDBJ databases">
        <title>Identification and distribution of gene clusters putatively required for synthesis of sphingolipid metabolism inhibitors in phylogenetically diverse species of the filamentous fungus Fusarium.</title>
        <authorList>
            <person name="Kim H.-S."/>
            <person name="Busman M."/>
            <person name="Brown D.W."/>
            <person name="Divon H."/>
            <person name="Uhlig S."/>
            <person name="Proctor R.H."/>
        </authorList>
    </citation>
    <scope>NUCLEOTIDE SEQUENCE</scope>
    <source>
        <strain evidence="2">NRRL 25174</strain>
    </source>
</reference>
<gene>
    <name evidence="2" type="ORF">FBEOM_11455</name>
</gene>
<dbReference type="Gene3D" id="3.40.630.30">
    <property type="match status" value="1"/>
</dbReference>
<dbReference type="Proteomes" id="UP000730481">
    <property type="component" value="Unassembled WGS sequence"/>
</dbReference>
<dbReference type="InterPro" id="IPR016181">
    <property type="entry name" value="Acyl_CoA_acyltransferase"/>
</dbReference>
<evidence type="ECO:0000313" key="3">
    <source>
        <dbReference type="Proteomes" id="UP000730481"/>
    </source>
</evidence>
<dbReference type="AlphaFoldDB" id="A0A9P5A9E2"/>
<dbReference type="InterPro" id="IPR000182">
    <property type="entry name" value="GNAT_dom"/>
</dbReference>
<dbReference type="OrthoDB" id="41532at2759"/>
<feature type="domain" description="N-acetyltransferase" evidence="1">
    <location>
        <begin position="68"/>
        <end position="220"/>
    </location>
</feature>
<dbReference type="SUPFAM" id="SSF55729">
    <property type="entry name" value="Acyl-CoA N-acyltransferases (Nat)"/>
    <property type="match status" value="1"/>
</dbReference>
<evidence type="ECO:0000259" key="1">
    <source>
        <dbReference type="PROSITE" id="PS51186"/>
    </source>
</evidence>
<organism evidence="2 3">
    <name type="scientific">Fusarium beomiforme</name>
    <dbReference type="NCBI Taxonomy" id="44412"/>
    <lineage>
        <taxon>Eukaryota</taxon>
        <taxon>Fungi</taxon>
        <taxon>Dikarya</taxon>
        <taxon>Ascomycota</taxon>
        <taxon>Pezizomycotina</taxon>
        <taxon>Sordariomycetes</taxon>
        <taxon>Hypocreomycetidae</taxon>
        <taxon>Hypocreales</taxon>
        <taxon>Nectriaceae</taxon>
        <taxon>Fusarium</taxon>
        <taxon>Fusarium burgessii species complex</taxon>
    </lineage>
</organism>
<comment type="caution">
    <text evidence="2">The sequence shown here is derived from an EMBL/GenBank/DDBJ whole genome shotgun (WGS) entry which is preliminary data.</text>
</comment>
<reference evidence="2" key="1">
    <citation type="journal article" date="2017" name="Mycologia">
        <title>Fusarium algeriense, sp. nov., a novel toxigenic crown rot pathogen of durum wheat from Algeria is nested in the Fusarium burgessii species complex.</title>
        <authorList>
            <person name="Laraba I."/>
            <person name="Keddad A."/>
            <person name="Boureghda H."/>
            <person name="Abdallah N."/>
            <person name="Vaughan M.M."/>
            <person name="Proctor R.H."/>
            <person name="Busman M."/>
            <person name="O'Donnell K."/>
        </authorList>
    </citation>
    <scope>NUCLEOTIDE SEQUENCE</scope>
    <source>
        <strain evidence="2">NRRL 25174</strain>
    </source>
</reference>
<accession>A0A9P5A9E2</accession>
<dbReference type="EMBL" id="PVQB02000654">
    <property type="protein sequence ID" value="KAF4334715.1"/>
    <property type="molecule type" value="Genomic_DNA"/>
</dbReference>
<evidence type="ECO:0000313" key="2">
    <source>
        <dbReference type="EMBL" id="KAF4334715.1"/>
    </source>
</evidence>
<name>A0A9P5A9E2_9HYPO</name>
<dbReference type="CDD" id="cd04301">
    <property type="entry name" value="NAT_SF"/>
    <property type="match status" value="1"/>
</dbReference>
<sequence length="226" mass="25476">MSNKAVTLPKCLSDTNQWEKLLERYKEFRLRSLQLSPESFSSNYAREAGFTKDLWENRLKNPSAFSTVIVSDPNPGSSDDLMLILNEPWLASLVLCGPLDAKTAANNWEERQSFEAESLYFGPVADDIESAYIFNAVYVLPSERRKGLANKLIDYAKELAVKENSGKKVMLVLIVNFNSVAAMKCYEKSGFKVVHDYWFDDPNASGSSRGHAAVMRLDVDRNECLI</sequence>
<dbReference type="GO" id="GO:0016747">
    <property type="term" value="F:acyltransferase activity, transferring groups other than amino-acyl groups"/>
    <property type="evidence" value="ECO:0007669"/>
    <property type="project" value="InterPro"/>
</dbReference>
<proteinExistence type="predicted"/>